<dbReference type="RefSeq" id="WP_058239424.1">
    <property type="nucleotide sequence ID" value="NZ_CYPW01000015.1"/>
</dbReference>
<dbReference type="InterPro" id="IPR009380">
    <property type="entry name" value="DUF1036"/>
</dbReference>
<sequence>MGLKWVTQLAVVAVLLLPTAGVASDRDSASGRHDDYSATICNESGSKIYVAYAWRVNDTDEYRTLFGWRNIETGDCSTLFEGNFGQYSNSYLYYYAEDDDGYYWSGNAETELCVPEYRFERVLYDDYTCDDDEELVEFGVKEITSERPHYTLTLE</sequence>
<dbReference type="EMBL" id="CYPW01000015">
    <property type="protein sequence ID" value="CUH52194.1"/>
    <property type="molecule type" value="Genomic_DNA"/>
</dbReference>
<name>A0A0P1EPE1_9RHOB</name>
<organism evidence="2 3">
    <name type="scientific">Shimia marina</name>
    <dbReference type="NCBI Taxonomy" id="321267"/>
    <lineage>
        <taxon>Bacteria</taxon>
        <taxon>Pseudomonadati</taxon>
        <taxon>Pseudomonadota</taxon>
        <taxon>Alphaproteobacteria</taxon>
        <taxon>Rhodobacterales</taxon>
        <taxon>Roseobacteraceae</taxon>
    </lineage>
</organism>
<feature type="chain" id="PRO_5006061765" evidence="1">
    <location>
        <begin position="24"/>
        <end position="155"/>
    </location>
</feature>
<dbReference type="Pfam" id="PF06282">
    <property type="entry name" value="DUF1036"/>
    <property type="match status" value="1"/>
</dbReference>
<dbReference type="Proteomes" id="UP000054823">
    <property type="component" value="Unassembled WGS sequence"/>
</dbReference>
<dbReference type="STRING" id="321267.SHM7688_01636"/>
<dbReference type="AlphaFoldDB" id="A0A0P1EPE1"/>
<protein>
    <submittedName>
        <fullName evidence="2">Putative integral membrane protein</fullName>
    </submittedName>
</protein>
<evidence type="ECO:0000313" key="3">
    <source>
        <dbReference type="Proteomes" id="UP000054823"/>
    </source>
</evidence>
<evidence type="ECO:0000256" key="1">
    <source>
        <dbReference type="SAM" id="SignalP"/>
    </source>
</evidence>
<reference evidence="2 3" key="1">
    <citation type="submission" date="2015-09" db="EMBL/GenBank/DDBJ databases">
        <authorList>
            <consortium name="Swine Surveillance"/>
        </authorList>
    </citation>
    <scope>NUCLEOTIDE SEQUENCE [LARGE SCALE GENOMIC DNA]</scope>
    <source>
        <strain evidence="2 3">CECT 7688</strain>
    </source>
</reference>
<dbReference type="OrthoDB" id="9806840at2"/>
<keyword evidence="1" id="KW-0732">Signal</keyword>
<feature type="signal peptide" evidence="1">
    <location>
        <begin position="1"/>
        <end position="23"/>
    </location>
</feature>
<evidence type="ECO:0000313" key="2">
    <source>
        <dbReference type="EMBL" id="CUH52194.1"/>
    </source>
</evidence>
<proteinExistence type="predicted"/>
<keyword evidence="3" id="KW-1185">Reference proteome</keyword>
<gene>
    <name evidence="2" type="ORF">SHM7688_01636</name>
</gene>
<accession>A0A0P1EPE1</accession>